<dbReference type="RefSeq" id="WP_101008877.1">
    <property type="nucleotide sequence ID" value="NZ_FRFC01000001.1"/>
</dbReference>
<dbReference type="SUPFAM" id="SSF53254">
    <property type="entry name" value="Phosphoglycerate mutase-like"/>
    <property type="match status" value="1"/>
</dbReference>
<dbReference type="InterPro" id="IPR050275">
    <property type="entry name" value="PGM_Phosphatase"/>
</dbReference>
<dbReference type="PANTHER" id="PTHR48100:SF1">
    <property type="entry name" value="HISTIDINE PHOSPHATASE FAMILY PROTEIN-RELATED"/>
    <property type="match status" value="1"/>
</dbReference>
<feature type="active site" description="Proton donor/acceptor" evidence="1">
    <location>
        <position position="83"/>
    </location>
</feature>
<dbReference type="EMBL" id="FRFC01000001">
    <property type="protein sequence ID" value="SHO42647.1"/>
    <property type="molecule type" value="Genomic_DNA"/>
</dbReference>
<dbReference type="Pfam" id="PF00300">
    <property type="entry name" value="His_Phos_1"/>
    <property type="match status" value="1"/>
</dbReference>
<dbReference type="OrthoDB" id="304253at2157"/>
<evidence type="ECO:0000313" key="4">
    <source>
        <dbReference type="Proteomes" id="UP000232412"/>
    </source>
</evidence>
<proteinExistence type="predicted"/>
<feature type="binding site" evidence="2">
    <location>
        <begin position="8"/>
        <end position="15"/>
    </location>
    <ligand>
        <name>substrate</name>
    </ligand>
</feature>
<protein>
    <submittedName>
        <fullName evidence="3">Phosphoglycerate mutase</fullName>
    </submittedName>
</protein>
<keyword evidence="4" id="KW-1185">Reference proteome</keyword>
<evidence type="ECO:0000256" key="1">
    <source>
        <dbReference type="PIRSR" id="PIRSR613078-1"/>
    </source>
</evidence>
<dbReference type="InterPro" id="IPR013078">
    <property type="entry name" value="His_Pase_superF_clade-1"/>
</dbReference>
<gene>
    <name evidence="3" type="ORF">NSIN_10115</name>
</gene>
<dbReference type="AlphaFoldDB" id="A0A2H1EEF2"/>
<dbReference type="SMART" id="SM00855">
    <property type="entry name" value="PGAM"/>
    <property type="match status" value="1"/>
</dbReference>
<dbReference type="Gene3D" id="3.40.50.1240">
    <property type="entry name" value="Phosphoglycerate mutase-like"/>
    <property type="match status" value="1"/>
</dbReference>
<dbReference type="GO" id="GO:0016791">
    <property type="term" value="F:phosphatase activity"/>
    <property type="evidence" value="ECO:0007669"/>
    <property type="project" value="TreeGrafter"/>
</dbReference>
<dbReference type="GO" id="GO:0005737">
    <property type="term" value="C:cytoplasm"/>
    <property type="evidence" value="ECO:0007669"/>
    <property type="project" value="TreeGrafter"/>
</dbReference>
<accession>A0A2H1EEF2</accession>
<dbReference type="InterPro" id="IPR029033">
    <property type="entry name" value="His_PPase_superfam"/>
</dbReference>
<organism evidence="3 4">
    <name type="scientific">Nitrosotalea sinensis</name>
    <dbReference type="NCBI Taxonomy" id="1499975"/>
    <lineage>
        <taxon>Archaea</taxon>
        <taxon>Nitrososphaerota</taxon>
        <taxon>Nitrososphaeria</taxon>
        <taxon>Nitrosotaleales</taxon>
        <taxon>Nitrosotaleaceae</taxon>
        <taxon>Nitrosotalea</taxon>
    </lineage>
</organism>
<evidence type="ECO:0000313" key="3">
    <source>
        <dbReference type="EMBL" id="SHO42647.1"/>
    </source>
</evidence>
<evidence type="ECO:0000256" key="2">
    <source>
        <dbReference type="PIRSR" id="PIRSR613078-2"/>
    </source>
</evidence>
<name>A0A2H1EEF2_9ARCH</name>
<feature type="active site" description="Tele-phosphohistidine intermediate" evidence="1">
    <location>
        <position position="9"/>
    </location>
</feature>
<feature type="binding site" evidence="2">
    <location>
        <position position="59"/>
    </location>
    <ligand>
        <name>substrate</name>
    </ligand>
</feature>
<sequence>MALILFLRHGQAKNNVERILAGRSKGFPLTDVGVQQAENIGNFLRPLNISKIYSSPIERAEQTAKIVANKVGLDCTIDQRLTEIDMGSFSGMHYDEMFAKHGNVFLKFYQGHPIVETNGIETFANVKQRVLDAVSQYSQKHENETILFVTHMDPIKSMISTILQPKPELLYEMIIRNASLTILKNEQSNFSMVAINSMNPERYASE</sequence>
<dbReference type="Proteomes" id="UP000232412">
    <property type="component" value="Unassembled WGS sequence"/>
</dbReference>
<reference evidence="4" key="1">
    <citation type="submission" date="2016-12" db="EMBL/GenBank/DDBJ databases">
        <authorList>
            <person name="Herbold C."/>
        </authorList>
    </citation>
    <scope>NUCLEOTIDE SEQUENCE [LARGE SCALE GENOMIC DNA]</scope>
</reference>
<dbReference type="CDD" id="cd07067">
    <property type="entry name" value="HP_PGM_like"/>
    <property type="match status" value="1"/>
</dbReference>
<dbReference type="PANTHER" id="PTHR48100">
    <property type="entry name" value="BROAD-SPECIFICITY PHOSPHATASE YOR283W-RELATED"/>
    <property type="match status" value="1"/>
</dbReference>